<keyword evidence="4" id="KW-1185">Reference proteome</keyword>
<gene>
    <name evidence="3" type="ORF">A4A49_09090</name>
</gene>
<dbReference type="EMBL" id="MJEQ01000035">
    <property type="protein sequence ID" value="OIT40314.1"/>
    <property type="molecule type" value="Genomic_DNA"/>
</dbReference>
<accession>A0A314LIA3</accession>
<evidence type="ECO:0000259" key="2">
    <source>
        <dbReference type="Pfam" id="PF24626"/>
    </source>
</evidence>
<keyword evidence="1" id="KW-0472">Membrane</keyword>
<feature type="transmembrane region" description="Helical" evidence="1">
    <location>
        <begin position="121"/>
        <end position="140"/>
    </location>
</feature>
<evidence type="ECO:0000256" key="1">
    <source>
        <dbReference type="SAM" id="Phobius"/>
    </source>
</evidence>
<dbReference type="Gene3D" id="3.30.70.270">
    <property type="match status" value="1"/>
</dbReference>
<dbReference type="InterPro" id="IPR051320">
    <property type="entry name" value="Viral_Replic_Matur_Polypro"/>
</dbReference>
<evidence type="ECO:0000313" key="3">
    <source>
        <dbReference type="EMBL" id="OIT40314.1"/>
    </source>
</evidence>
<dbReference type="SUPFAM" id="SSF56672">
    <property type="entry name" value="DNA/RNA polymerases"/>
    <property type="match status" value="1"/>
</dbReference>
<dbReference type="Proteomes" id="UP000187609">
    <property type="component" value="Unassembled WGS sequence"/>
</dbReference>
<keyword evidence="1" id="KW-1133">Transmembrane helix</keyword>
<organism evidence="3 4">
    <name type="scientific">Nicotiana attenuata</name>
    <name type="common">Coyote tobacco</name>
    <dbReference type="NCBI Taxonomy" id="49451"/>
    <lineage>
        <taxon>Eukaryota</taxon>
        <taxon>Viridiplantae</taxon>
        <taxon>Streptophyta</taxon>
        <taxon>Embryophyta</taxon>
        <taxon>Tracheophyta</taxon>
        <taxon>Spermatophyta</taxon>
        <taxon>Magnoliopsida</taxon>
        <taxon>eudicotyledons</taxon>
        <taxon>Gunneridae</taxon>
        <taxon>Pentapetalae</taxon>
        <taxon>asterids</taxon>
        <taxon>lamiids</taxon>
        <taxon>Solanales</taxon>
        <taxon>Solanaceae</taxon>
        <taxon>Nicotianoideae</taxon>
        <taxon>Nicotianeae</taxon>
        <taxon>Nicotiana</taxon>
    </lineage>
</organism>
<dbReference type="SUPFAM" id="SSF54160">
    <property type="entry name" value="Chromo domain-like"/>
    <property type="match status" value="1"/>
</dbReference>
<dbReference type="FunFam" id="3.30.70.270:FF:000020">
    <property type="entry name" value="Transposon Tf2-6 polyprotein-like Protein"/>
    <property type="match status" value="1"/>
</dbReference>
<keyword evidence="1" id="KW-0812">Transmembrane</keyword>
<reference evidence="3" key="1">
    <citation type="submission" date="2016-11" db="EMBL/GenBank/DDBJ databases">
        <title>The genome of Nicotiana attenuata.</title>
        <authorList>
            <person name="Xu S."/>
            <person name="Brockmoeller T."/>
            <person name="Gaquerel E."/>
            <person name="Navarro A."/>
            <person name="Kuhl H."/>
            <person name="Gase K."/>
            <person name="Ling Z."/>
            <person name="Zhou W."/>
            <person name="Kreitzer C."/>
            <person name="Stanke M."/>
            <person name="Tang H."/>
            <person name="Lyons E."/>
            <person name="Pandey P."/>
            <person name="Pandey S.P."/>
            <person name="Timmermann B."/>
            <person name="Baldwin I.T."/>
        </authorList>
    </citation>
    <scope>NUCLEOTIDE SEQUENCE [LARGE SCALE GENOMIC DNA]</scope>
    <source>
        <strain evidence="3">UT</strain>
    </source>
</reference>
<protein>
    <submittedName>
        <fullName evidence="3">Mitochondrial protein</fullName>
    </submittedName>
</protein>
<dbReference type="PANTHER" id="PTHR33064">
    <property type="entry name" value="POL PROTEIN"/>
    <property type="match status" value="1"/>
</dbReference>
<dbReference type="InterPro" id="IPR056924">
    <property type="entry name" value="SH3_Tf2-1"/>
</dbReference>
<dbReference type="InterPro" id="IPR043502">
    <property type="entry name" value="DNA/RNA_pol_sf"/>
</dbReference>
<dbReference type="PANTHER" id="PTHR33064:SF37">
    <property type="entry name" value="RIBONUCLEASE H"/>
    <property type="match status" value="1"/>
</dbReference>
<dbReference type="CDD" id="cd00024">
    <property type="entry name" value="CD_CSD"/>
    <property type="match status" value="1"/>
</dbReference>
<dbReference type="Pfam" id="PF24626">
    <property type="entry name" value="SH3_Tf2-1"/>
    <property type="match status" value="1"/>
</dbReference>
<dbReference type="InterPro" id="IPR043128">
    <property type="entry name" value="Rev_trsase/Diguanyl_cyclase"/>
</dbReference>
<dbReference type="InterPro" id="IPR016197">
    <property type="entry name" value="Chromo-like_dom_sf"/>
</dbReference>
<name>A0A314LIA3_NICAT</name>
<sequence>MQAKRAKGLCYFCDEKYTPGHKCNLPKQLYVMNMEVSDTEGVEEVSPTTEGNGSVEEWTTMESETPMLSLCALSGLQGAQTNYVLGYNDKRPIQNSLTGVSPTILLMGDILKGWDARSAQLRYYLVLGALWTISLGPITMDYFELTMALNYQRMHHLLKGISEECKVSSSKVVNKLKGEEVEFFILQISVNGSIPEDGGQLQTLHMTIDGNILAPIEQLLLQYQQVFVEPTTLPPQSRAFDHRIPLQLGTKPVNVRPYRYPSMKEDIIVKLSLGHFISAEGVSTNPRKIQAVQKWPIPTTLKQLRGFPGLAGYYRKFIKGYGMISRSLTELLRKNGFLWSPVAKLAFCALKAALTSALVLALPNHDIPFVVESGASGSLSQIPLISSTTKMEAQANDRRTDKSFKVGDWIFVKLQPYRQSTFAVSPYNKLASRYFGPYPIVERVGVVAYKILLPPEKALMPISEAILARRLIKKSNKVFAQCLIKWTDLDSSYATWELASTSRTQFLAFTHEDNGVAHRGGIDTDIETTTNVDATLAAE</sequence>
<evidence type="ECO:0000313" key="4">
    <source>
        <dbReference type="Proteomes" id="UP000187609"/>
    </source>
</evidence>
<feature type="domain" description="Tf2-1-like SH3-like" evidence="2">
    <location>
        <begin position="407"/>
        <end position="456"/>
    </location>
</feature>
<dbReference type="Gramene" id="OIT40314">
    <property type="protein sequence ID" value="OIT40314"/>
    <property type="gene ID" value="A4A49_09090"/>
</dbReference>
<proteinExistence type="predicted"/>
<dbReference type="AlphaFoldDB" id="A0A314LIA3"/>
<comment type="caution">
    <text evidence="3">The sequence shown here is derived from an EMBL/GenBank/DDBJ whole genome shotgun (WGS) entry which is preliminary data.</text>
</comment>